<sequence length="161" mass="18684">MNKQETYEYLKNSNIDYEVVEHEKVFTIDEVDELNIPGKEKIAKNLFLRDDKKLNYYLVTLPAHKKVDLKSLRKEIGRRRLSFAQNKDVENILNVTAGSVTPIAVINDVENKVISVFDEELKNKVIGIHPMENSATVFISFEDLIKSIKDYQNRIIICKIK</sequence>
<dbReference type="PANTHER" id="PTHR31423:SF3">
    <property type="entry name" value="PROLYL-TRNA SYNTHETASE ASSOCIATED DOMAIN-CONTAINING PROTEIN 1-RELATED"/>
    <property type="match status" value="1"/>
</dbReference>
<evidence type="ECO:0000313" key="3">
    <source>
        <dbReference type="EMBL" id="RGD73880.1"/>
    </source>
</evidence>
<dbReference type="Pfam" id="PF04073">
    <property type="entry name" value="tRNA_edit"/>
    <property type="match status" value="1"/>
</dbReference>
<dbReference type="RefSeq" id="WP_117532491.1">
    <property type="nucleotide sequence ID" value="NZ_QUSM01000004.1"/>
</dbReference>
<dbReference type="InterPro" id="IPR036754">
    <property type="entry name" value="YbaK/aa-tRNA-synt-asso_dom_sf"/>
</dbReference>
<dbReference type="GO" id="GO:0004812">
    <property type="term" value="F:aminoacyl-tRNA ligase activity"/>
    <property type="evidence" value="ECO:0007669"/>
    <property type="project" value="UniProtKB-KW"/>
</dbReference>
<dbReference type="Gene3D" id="3.90.960.10">
    <property type="entry name" value="YbaK/aminoacyl-tRNA synthetase-associated domain"/>
    <property type="match status" value="1"/>
</dbReference>
<proteinExistence type="inferred from homology"/>
<dbReference type="EMBL" id="QUSM01000004">
    <property type="protein sequence ID" value="RGD73880.1"/>
    <property type="molecule type" value="Genomic_DNA"/>
</dbReference>
<gene>
    <name evidence="3" type="ORF">DW687_08885</name>
</gene>
<reference evidence="3 4" key="1">
    <citation type="submission" date="2018-08" db="EMBL/GenBank/DDBJ databases">
        <title>A genome reference for cultivated species of the human gut microbiota.</title>
        <authorList>
            <person name="Zou Y."/>
            <person name="Xue W."/>
            <person name="Luo G."/>
        </authorList>
    </citation>
    <scope>NUCLEOTIDE SEQUENCE [LARGE SCALE GENOMIC DNA]</scope>
    <source>
        <strain evidence="3 4">AM25-6</strain>
    </source>
</reference>
<dbReference type="InterPro" id="IPR040285">
    <property type="entry name" value="ProX/PRXD1"/>
</dbReference>
<dbReference type="GO" id="GO:0002161">
    <property type="term" value="F:aminoacyl-tRNA deacylase activity"/>
    <property type="evidence" value="ECO:0007669"/>
    <property type="project" value="InterPro"/>
</dbReference>
<keyword evidence="3" id="KW-0436">Ligase</keyword>
<evidence type="ECO:0000256" key="1">
    <source>
        <dbReference type="ARBA" id="ARBA00010201"/>
    </source>
</evidence>
<dbReference type="AlphaFoldDB" id="A0A3E3DXB8"/>
<dbReference type="Proteomes" id="UP000261212">
    <property type="component" value="Unassembled WGS sequence"/>
</dbReference>
<accession>A0A3E3DXB8</accession>
<keyword evidence="3" id="KW-0030">Aminoacyl-tRNA synthetase</keyword>
<comment type="caution">
    <text evidence="3">The sequence shown here is derived from an EMBL/GenBank/DDBJ whole genome shotgun (WGS) entry which is preliminary data.</text>
</comment>
<evidence type="ECO:0000259" key="2">
    <source>
        <dbReference type="Pfam" id="PF04073"/>
    </source>
</evidence>
<organism evidence="3 4">
    <name type="scientific">Anaerofustis stercorihominis</name>
    <dbReference type="NCBI Taxonomy" id="214853"/>
    <lineage>
        <taxon>Bacteria</taxon>
        <taxon>Bacillati</taxon>
        <taxon>Bacillota</taxon>
        <taxon>Clostridia</taxon>
        <taxon>Eubacteriales</taxon>
        <taxon>Eubacteriaceae</taxon>
        <taxon>Anaerofustis</taxon>
    </lineage>
</organism>
<feature type="domain" description="YbaK/aminoacyl-tRNA synthetase-associated" evidence="2">
    <location>
        <begin position="22"/>
        <end position="146"/>
    </location>
</feature>
<dbReference type="InterPro" id="IPR007214">
    <property type="entry name" value="YbaK/aa-tRNA-synth-assoc-dom"/>
</dbReference>
<protein>
    <submittedName>
        <fullName evidence="3">Prolyl-tRNA synthetase associated domain-containing protein</fullName>
    </submittedName>
</protein>
<dbReference type="PANTHER" id="PTHR31423">
    <property type="entry name" value="YBAK DOMAIN-CONTAINING PROTEIN"/>
    <property type="match status" value="1"/>
</dbReference>
<evidence type="ECO:0000313" key="4">
    <source>
        <dbReference type="Proteomes" id="UP000261212"/>
    </source>
</evidence>
<comment type="similarity">
    <text evidence="1">Belongs to the PRORSD1 family.</text>
</comment>
<dbReference type="SUPFAM" id="SSF55826">
    <property type="entry name" value="YbaK/ProRS associated domain"/>
    <property type="match status" value="1"/>
</dbReference>
<name>A0A3E3DXB8_9FIRM</name>
<dbReference type="CDD" id="cd04335">
    <property type="entry name" value="PrdX_deacylase"/>
    <property type="match status" value="1"/>
</dbReference>